<dbReference type="SUPFAM" id="SSF48371">
    <property type="entry name" value="ARM repeat"/>
    <property type="match status" value="1"/>
</dbReference>
<dbReference type="Pfam" id="PF06371">
    <property type="entry name" value="Drf_GBD"/>
    <property type="match status" value="1"/>
</dbReference>
<gene>
    <name evidence="3" type="ORF">PXEA_LOCUS4727</name>
</gene>
<name>A0A3S4ZGZ2_9PLAT</name>
<dbReference type="GO" id="GO:0051015">
    <property type="term" value="F:actin filament binding"/>
    <property type="evidence" value="ECO:0007669"/>
    <property type="project" value="TreeGrafter"/>
</dbReference>
<accession>A0A3S4ZGZ2</accession>
<dbReference type="InterPro" id="IPR043592">
    <property type="entry name" value="FMNL_animal"/>
</dbReference>
<dbReference type="PANTHER" id="PTHR45857:SF4">
    <property type="entry name" value="FORMIN-LIKE PROTEIN"/>
    <property type="match status" value="1"/>
</dbReference>
<sequence length="328" mass="37284">MDEANTDLFGQNWANLIQSLDVGPEKAKGIEKLPDDQKRQLLSTYATKNPKSSAFQYVTLIKGLRAYKIGLPKGSRRGELNNAKSILSATEISLRTNDVSWVYDFLDQNGLDVLLGFMSKTIRLVIRMENPSPPSRSQRNRSSLYKSERRKSLDNHILPNDDEYFNGDSEEGHRQSFWCHGGKANRAHPLSYSPPASENMKEGLHQCVKCFRALLNNQRGCTMTFEHPNAINVIALCFLHPNYQTKTLVLELLAALCLIENGHHRVLSSFDNLKREMGESNRFETLVHYFCTHESRGPDNYNFDFMLTESFALIDGNSVYLQQVVDSS</sequence>
<comment type="caution">
    <text evidence="3">The sequence shown here is derived from an EMBL/GenBank/DDBJ whole genome shotgun (WGS) entry which is preliminary data.</text>
</comment>
<evidence type="ECO:0000313" key="4">
    <source>
        <dbReference type="Proteomes" id="UP000784294"/>
    </source>
</evidence>
<evidence type="ECO:0000256" key="1">
    <source>
        <dbReference type="SAM" id="MobiDB-lite"/>
    </source>
</evidence>
<dbReference type="EMBL" id="CAAALY010011363">
    <property type="protein sequence ID" value="VEL11287.1"/>
    <property type="molecule type" value="Genomic_DNA"/>
</dbReference>
<evidence type="ECO:0000259" key="2">
    <source>
        <dbReference type="PROSITE" id="PS51232"/>
    </source>
</evidence>
<dbReference type="PROSITE" id="PS51232">
    <property type="entry name" value="GBD_FH3"/>
    <property type="match status" value="1"/>
</dbReference>
<proteinExistence type="predicted"/>
<dbReference type="AlphaFoldDB" id="A0A3S4ZGZ2"/>
<dbReference type="Gene3D" id="1.25.10.10">
    <property type="entry name" value="Leucine-rich Repeat Variant"/>
    <property type="match status" value="1"/>
</dbReference>
<dbReference type="GO" id="GO:0031267">
    <property type="term" value="F:small GTPase binding"/>
    <property type="evidence" value="ECO:0007669"/>
    <property type="project" value="InterPro"/>
</dbReference>
<dbReference type="Proteomes" id="UP000784294">
    <property type="component" value="Unassembled WGS sequence"/>
</dbReference>
<dbReference type="GO" id="GO:0016477">
    <property type="term" value="P:cell migration"/>
    <property type="evidence" value="ECO:0007669"/>
    <property type="project" value="TreeGrafter"/>
</dbReference>
<protein>
    <recommendedName>
        <fullName evidence="2">GBD/FH3 domain-containing protein</fullName>
    </recommendedName>
</protein>
<dbReference type="GO" id="GO:0030866">
    <property type="term" value="P:cortical actin cytoskeleton organization"/>
    <property type="evidence" value="ECO:0007669"/>
    <property type="project" value="TreeGrafter"/>
</dbReference>
<dbReference type="PANTHER" id="PTHR45857">
    <property type="entry name" value="FORMIN-LIKE PROTEIN"/>
    <property type="match status" value="1"/>
</dbReference>
<dbReference type="InterPro" id="IPR016024">
    <property type="entry name" value="ARM-type_fold"/>
</dbReference>
<reference evidence="3" key="1">
    <citation type="submission" date="2018-11" db="EMBL/GenBank/DDBJ databases">
        <authorList>
            <consortium name="Pathogen Informatics"/>
        </authorList>
    </citation>
    <scope>NUCLEOTIDE SEQUENCE</scope>
</reference>
<dbReference type="InterPro" id="IPR014768">
    <property type="entry name" value="GBD/FH3_dom"/>
</dbReference>
<feature type="domain" description="GBD/FH3" evidence="2">
    <location>
        <begin position="1"/>
        <end position="328"/>
    </location>
</feature>
<keyword evidence="4" id="KW-1185">Reference proteome</keyword>
<dbReference type="GO" id="GO:0005829">
    <property type="term" value="C:cytosol"/>
    <property type="evidence" value="ECO:0007669"/>
    <property type="project" value="TreeGrafter"/>
</dbReference>
<dbReference type="SMART" id="SM01140">
    <property type="entry name" value="Drf_GBD"/>
    <property type="match status" value="1"/>
</dbReference>
<feature type="region of interest" description="Disordered" evidence="1">
    <location>
        <begin position="129"/>
        <end position="150"/>
    </location>
</feature>
<dbReference type="InterPro" id="IPR010473">
    <property type="entry name" value="GTPase-bd"/>
</dbReference>
<organism evidence="3 4">
    <name type="scientific">Protopolystoma xenopodis</name>
    <dbReference type="NCBI Taxonomy" id="117903"/>
    <lineage>
        <taxon>Eukaryota</taxon>
        <taxon>Metazoa</taxon>
        <taxon>Spiralia</taxon>
        <taxon>Lophotrochozoa</taxon>
        <taxon>Platyhelminthes</taxon>
        <taxon>Monogenea</taxon>
        <taxon>Polyopisthocotylea</taxon>
        <taxon>Polystomatidea</taxon>
        <taxon>Polystomatidae</taxon>
        <taxon>Protopolystoma</taxon>
    </lineage>
</organism>
<dbReference type="InterPro" id="IPR011989">
    <property type="entry name" value="ARM-like"/>
</dbReference>
<dbReference type="OrthoDB" id="1668162at2759"/>
<dbReference type="GO" id="GO:0008360">
    <property type="term" value="P:regulation of cell shape"/>
    <property type="evidence" value="ECO:0007669"/>
    <property type="project" value="TreeGrafter"/>
</dbReference>
<evidence type="ECO:0000313" key="3">
    <source>
        <dbReference type="EMBL" id="VEL11287.1"/>
    </source>
</evidence>